<dbReference type="InterPro" id="IPR045492">
    <property type="entry name" value="DUF6434"/>
</dbReference>
<keyword evidence="3" id="KW-1185">Reference proteome</keyword>
<dbReference type="AlphaFoldDB" id="A0A1C7P4A5"/>
<reference evidence="2 3" key="1">
    <citation type="journal article" date="2016" name="Syst. Appl. Microbiol.">
        <title>Pararhizobium polonicum sp. nov. isolated from tumors on stone fruit rootstocks.</title>
        <authorList>
            <person name="Pulawska J."/>
            <person name="Kuzmanovic N."/>
            <person name="Willems A."/>
            <person name="Pothier J.F."/>
        </authorList>
    </citation>
    <scope>NUCLEOTIDE SEQUENCE [LARGE SCALE GENOMIC DNA]</scope>
    <source>
        <strain evidence="2 3">F5.1</strain>
    </source>
</reference>
<dbReference type="Pfam" id="PF20026">
    <property type="entry name" value="DUF6434"/>
    <property type="match status" value="1"/>
</dbReference>
<evidence type="ECO:0000313" key="2">
    <source>
        <dbReference type="EMBL" id="OBZ96105.1"/>
    </source>
</evidence>
<evidence type="ECO:0000313" key="3">
    <source>
        <dbReference type="Proteomes" id="UP000093111"/>
    </source>
</evidence>
<organism evidence="2 3">
    <name type="scientific">Pararhizobium polonicum</name>
    <dbReference type="NCBI Taxonomy" id="1612624"/>
    <lineage>
        <taxon>Bacteria</taxon>
        <taxon>Pseudomonadati</taxon>
        <taxon>Pseudomonadota</taxon>
        <taxon>Alphaproteobacteria</taxon>
        <taxon>Hyphomicrobiales</taxon>
        <taxon>Rhizobiaceae</taxon>
        <taxon>Rhizobium/Agrobacterium group</taxon>
        <taxon>Pararhizobium</taxon>
    </lineage>
</organism>
<feature type="domain" description="DUF6434" evidence="1">
    <location>
        <begin position="4"/>
        <end position="67"/>
    </location>
</feature>
<dbReference type="Proteomes" id="UP000093111">
    <property type="component" value="Unassembled WGS sequence"/>
</dbReference>
<dbReference type="RefSeq" id="WP_068953061.1">
    <property type="nucleotide sequence ID" value="NZ_LGLV01000005.1"/>
</dbReference>
<proteinExistence type="predicted"/>
<protein>
    <recommendedName>
        <fullName evidence="1">DUF6434 domain-containing protein</fullName>
    </recommendedName>
</protein>
<dbReference type="EMBL" id="LGLV01000005">
    <property type="protein sequence ID" value="OBZ96105.1"/>
    <property type="molecule type" value="Genomic_DNA"/>
</dbReference>
<accession>A0A1C7P4A5</accession>
<evidence type="ECO:0000259" key="1">
    <source>
        <dbReference type="Pfam" id="PF20026"/>
    </source>
</evidence>
<dbReference type="PATRIC" id="fig|1612624.7.peg.1468"/>
<dbReference type="OrthoDB" id="9778090at2"/>
<sequence>MTGFDWHADPIDRDTAVTPTYRNTQNVRRFLTAQCGDSFSFDRAFMAWIKDGTAKTMGDVADEWKRRRAITGA</sequence>
<name>A0A1C7P4A5_9HYPH</name>
<comment type="caution">
    <text evidence="2">The sequence shown here is derived from an EMBL/GenBank/DDBJ whole genome shotgun (WGS) entry which is preliminary data.</text>
</comment>
<gene>
    <name evidence="2" type="ORF">ADU59_06970</name>
</gene>